<accession>A0A1J1IAM1</accession>
<dbReference type="EMBL" id="CVRI01000043">
    <property type="protein sequence ID" value="CRK96006.1"/>
    <property type="molecule type" value="Genomic_DNA"/>
</dbReference>
<name>A0A1J1IAM1_9DIPT</name>
<protein>
    <submittedName>
        <fullName evidence="1">CLUMA_CG009446, isoform A</fullName>
    </submittedName>
</protein>
<evidence type="ECO:0000313" key="1">
    <source>
        <dbReference type="EMBL" id="CRK96006.1"/>
    </source>
</evidence>
<dbReference type="Proteomes" id="UP000183832">
    <property type="component" value="Unassembled WGS sequence"/>
</dbReference>
<keyword evidence="2" id="KW-1185">Reference proteome</keyword>
<sequence>MFSLIRMGKASESSNFNSNWKNAKRIHIEMMAASCRVCTEKKGFDDDDHRANTKNPESQAAIDDNGTTLLLLLLSFYGLISIKSKEPKVFEKAMKMKQ</sequence>
<proteinExistence type="predicted"/>
<organism evidence="1 2">
    <name type="scientific">Clunio marinus</name>
    <dbReference type="NCBI Taxonomy" id="568069"/>
    <lineage>
        <taxon>Eukaryota</taxon>
        <taxon>Metazoa</taxon>
        <taxon>Ecdysozoa</taxon>
        <taxon>Arthropoda</taxon>
        <taxon>Hexapoda</taxon>
        <taxon>Insecta</taxon>
        <taxon>Pterygota</taxon>
        <taxon>Neoptera</taxon>
        <taxon>Endopterygota</taxon>
        <taxon>Diptera</taxon>
        <taxon>Nematocera</taxon>
        <taxon>Chironomoidea</taxon>
        <taxon>Chironomidae</taxon>
        <taxon>Clunio</taxon>
    </lineage>
</organism>
<dbReference type="AlphaFoldDB" id="A0A1J1IAM1"/>
<gene>
    <name evidence="1" type="ORF">CLUMA_CG009446</name>
</gene>
<evidence type="ECO:0000313" key="2">
    <source>
        <dbReference type="Proteomes" id="UP000183832"/>
    </source>
</evidence>
<reference evidence="1 2" key="1">
    <citation type="submission" date="2015-04" db="EMBL/GenBank/DDBJ databases">
        <authorList>
            <person name="Syromyatnikov M.Y."/>
            <person name="Popov V.N."/>
        </authorList>
    </citation>
    <scope>NUCLEOTIDE SEQUENCE [LARGE SCALE GENOMIC DNA]</scope>
</reference>